<evidence type="ECO:0000313" key="1">
    <source>
        <dbReference type="EMBL" id="CAG8519833.1"/>
    </source>
</evidence>
<dbReference type="Proteomes" id="UP000789405">
    <property type="component" value="Unassembled WGS sequence"/>
</dbReference>
<keyword evidence="2" id="KW-1185">Reference proteome</keyword>
<reference evidence="1" key="1">
    <citation type="submission" date="2021-06" db="EMBL/GenBank/DDBJ databases">
        <authorList>
            <person name="Kallberg Y."/>
            <person name="Tangrot J."/>
            <person name="Rosling A."/>
        </authorList>
    </citation>
    <scope>NUCLEOTIDE SEQUENCE</scope>
    <source>
        <strain evidence="1">MA453B</strain>
    </source>
</reference>
<name>A0A9N9A700_9GLOM</name>
<dbReference type="AlphaFoldDB" id="A0A9N9A700"/>
<comment type="caution">
    <text evidence="1">The sequence shown here is derived from an EMBL/GenBank/DDBJ whole genome shotgun (WGS) entry which is preliminary data.</text>
</comment>
<organism evidence="1 2">
    <name type="scientific">Dentiscutata erythropus</name>
    <dbReference type="NCBI Taxonomy" id="1348616"/>
    <lineage>
        <taxon>Eukaryota</taxon>
        <taxon>Fungi</taxon>
        <taxon>Fungi incertae sedis</taxon>
        <taxon>Mucoromycota</taxon>
        <taxon>Glomeromycotina</taxon>
        <taxon>Glomeromycetes</taxon>
        <taxon>Diversisporales</taxon>
        <taxon>Gigasporaceae</taxon>
        <taxon>Dentiscutata</taxon>
    </lineage>
</organism>
<protein>
    <submittedName>
        <fullName evidence="1">5357_t:CDS:1</fullName>
    </submittedName>
</protein>
<feature type="non-terminal residue" evidence="1">
    <location>
        <position position="1"/>
    </location>
</feature>
<sequence length="93" mass="10788">KLSLVEDSQIVNSKSSLEQSQFLLTRGTFYQNKHGKTESHHISIPPDSLNNTYTPIRDILLYLSKLHDLLFLQYLLFYKTFKSQKVASTKVIE</sequence>
<evidence type="ECO:0000313" key="2">
    <source>
        <dbReference type="Proteomes" id="UP000789405"/>
    </source>
</evidence>
<accession>A0A9N9A700</accession>
<gene>
    <name evidence="1" type="ORF">DERYTH_LOCUS3813</name>
</gene>
<dbReference type="EMBL" id="CAJVPY010001387">
    <property type="protein sequence ID" value="CAG8519833.1"/>
    <property type="molecule type" value="Genomic_DNA"/>
</dbReference>
<proteinExistence type="predicted"/>